<dbReference type="Proteomes" id="UP000291343">
    <property type="component" value="Unassembled WGS sequence"/>
</dbReference>
<evidence type="ECO:0008006" key="3">
    <source>
        <dbReference type="Google" id="ProtNLM"/>
    </source>
</evidence>
<dbReference type="InterPro" id="IPR043504">
    <property type="entry name" value="Peptidase_S1_PA_chymotrypsin"/>
</dbReference>
<keyword evidence="2" id="KW-1185">Reference proteome</keyword>
<organism evidence="1 2">
    <name type="scientific">Laodelphax striatellus</name>
    <name type="common">Small brown planthopper</name>
    <name type="synonym">Delphax striatella</name>
    <dbReference type="NCBI Taxonomy" id="195883"/>
    <lineage>
        <taxon>Eukaryota</taxon>
        <taxon>Metazoa</taxon>
        <taxon>Ecdysozoa</taxon>
        <taxon>Arthropoda</taxon>
        <taxon>Hexapoda</taxon>
        <taxon>Insecta</taxon>
        <taxon>Pterygota</taxon>
        <taxon>Neoptera</taxon>
        <taxon>Paraneoptera</taxon>
        <taxon>Hemiptera</taxon>
        <taxon>Auchenorrhyncha</taxon>
        <taxon>Fulgoroidea</taxon>
        <taxon>Delphacidae</taxon>
        <taxon>Criomorphinae</taxon>
        <taxon>Laodelphax</taxon>
    </lineage>
</organism>
<evidence type="ECO:0000313" key="2">
    <source>
        <dbReference type="Proteomes" id="UP000291343"/>
    </source>
</evidence>
<reference evidence="1 2" key="1">
    <citation type="journal article" date="2017" name="Gigascience">
        <title>Genome sequence of the small brown planthopper, Laodelphax striatellus.</title>
        <authorList>
            <person name="Zhu J."/>
            <person name="Jiang F."/>
            <person name="Wang X."/>
            <person name="Yang P."/>
            <person name="Bao Y."/>
            <person name="Zhao W."/>
            <person name="Wang W."/>
            <person name="Lu H."/>
            <person name="Wang Q."/>
            <person name="Cui N."/>
            <person name="Li J."/>
            <person name="Chen X."/>
            <person name="Luo L."/>
            <person name="Yu J."/>
            <person name="Kang L."/>
            <person name="Cui F."/>
        </authorList>
    </citation>
    <scope>NUCLEOTIDE SEQUENCE [LARGE SCALE GENOMIC DNA]</scope>
    <source>
        <strain evidence="1">Lst14</strain>
    </source>
</reference>
<dbReference type="InterPro" id="IPR009003">
    <property type="entry name" value="Peptidase_S1_PA"/>
</dbReference>
<dbReference type="InParanoid" id="A0A482X9C6"/>
<dbReference type="AlphaFoldDB" id="A0A482X9C6"/>
<dbReference type="EMBL" id="QKKF02015239">
    <property type="protein sequence ID" value="RZF42326.1"/>
    <property type="molecule type" value="Genomic_DNA"/>
</dbReference>
<accession>A0A482X9C6</accession>
<dbReference type="Gene3D" id="2.40.10.10">
    <property type="entry name" value="Trypsin-like serine proteases"/>
    <property type="match status" value="1"/>
</dbReference>
<dbReference type="SUPFAM" id="SSF50494">
    <property type="entry name" value="Trypsin-like serine proteases"/>
    <property type="match status" value="1"/>
</dbReference>
<name>A0A482X9C6_LAOST</name>
<evidence type="ECO:0000313" key="1">
    <source>
        <dbReference type="EMBL" id="RZF42326.1"/>
    </source>
</evidence>
<dbReference type="OrthoDB" id="6639599at2759"/>
<proteinExistence type="predicted"/>
<gene>
    <name evidence="1" type="ORF">LSTR_LSTR003944</name>
</gene>
<protein>
    <recommendedName>
        <fullName evidence="3">Peptidase S1 domain-containing protein</fullName>
    </recommendedName>
</protein>
<sequence>MRIWFVQEKPLLQSSGTLGPENTIYQMMDANTKEHVTLPPFSAVQGNGAVVHIECQGQRAGSRWFGQDYMVCYNGQWYPPGNVCITCEGIHKEYKSNDTNLMELVKSPWTAGVYRWDNHTGDFVFVCSALVVGTDLIVTGNHCVQENGTAISPGLVRVAVGKSYVNWNDERDLYSQTLTVTGWDETGKRVINETTFYTNADCRTMISKLEEPDEELENEIMKFGRYCTDKVFPASFLGTGAVFLNENPQVDFSIGVLTSIHKSFSIFVGPRSEEAIEDMKRFYSHMIDLNH</sequence>
<comment type="caution">
    <text evidence="1">The sequence shown here is derived from an EMBL/GenBank/DDBJ whole genome shotgun (WGS) entry which is preliminary data.</text>
</comment>